<dbReference type="Proteomes" id="UP000012040">
    <property type="component" value="Chromosome"/>
</dbReference>
<feature type="modified residue" description="N6-(pyridoxal phosphate)lysine" evidence="3">
    <location>
        <position position="202"/>
    </location>
</feature>
<dbReference type="Pfam" id="PF01041">
    <property type="entry name" value="DegT_DnrJ_EryC1"/>
    <property type="match status" value="1"/>
</dbReference>
<dbReference type="KEGG" id="bex:A11Q_1474"/>
<dbReference type="HOGENOM" id="CLU_033332_0_2_7"/>
<dbReference type="InterPro" id="IPR015422">
    <property type="entry name" value="PyrdxlP-dep_Trfase_small"/>
</dbReference>
<dbReference type="InterPro" id="IPR000653">
    <property type="entry name" value="DegT/StrS_aminotransferase"/>
</dbReference>
<keyword evidence="6" id="KW-1185">Reference proteome</keyword>
<evidence type="ECO:0000256" key="2">
    <source>
        <dbReference type="PIRSR" id="PIRSR000390-1"/>
    </source>
</evidence>
<dbReference type="CDD" id="cd00616">
    <property type="entry name" value="AHBA_syn"/>
    <property type="match status" value="1"/>
</dbReference>
<dbReference type="EMBL" id="CP003537">
    <property type="protein sequence ID" value="AGH95690.1"/>
    <property type="molecule type" value="Genomic_DNA"/>
</dbReference>
<dbReference type="NCBIfam" id="TIGR02379">
    <property type="entry name" value="ECA_wecE"/>
    <property type="match status" value="1"/>
</dbReference>
<feature type="active site" description="Proton acceptor" evidence="2">
    <location>
        <position position="202"/>
    </location>
</feature>
<protein>
    <submittedName>
        <fullName evidence="5">TDP-4-oxo-6-deoxy-D-glucose transaminase</fullName>
    </submittedName>
</protein>
<proteinExistence type="inferred from homology"/>
<reference evidence="5 6" key="1">
    <citation type="journal article" date="2013" name="ISME J.">
        <title>By their genes ye shall know them: genomic signatures of predatory bacteria.</title>
        <authorList>
            <person name="Pasternak Z."/>
            <person name="Pietrokovski S."/>
            <person name="Rotem O."/>
            <person name="Gophna U."/>
            <person name="Lurie-Weinberger M.N."/>
            <person name="Jurkevitch E."/>
        </authorList>
    </citation>
    <scope>NUCLEOTIDE SEQUENCE [LARGE SCALE GENOMIC DNA]</scope>
    <source>
        <strain evidence="5 6">JSS</strain>
    </source>
</reference>
<dbReference type="Gene3D" id="3.40.640.10">
    <property type="entry name" value="Type I PLP-dependent aspartate aminotransferase-like (Major domain)"/>
    <property type="match status" value="1"/>
</dbReference>
<dbReference type="SUPFAM" id="SSF53383">
    <property type="entry name" value="PLP-dependent transferases"/>
    <property type="match status" value="1"/>
</dbReference>
<dbReference type="GO" id="GO:0030170">
    <property type="term" value="F:pyridoxal phosphate binding"/>
    <property type="evidence" value="ECO:0007669"/>
    <property type="project" value="TreeGrafter"/>
</dbReference>
<organism evidence="5 6">
    <name type="scientific">Pseudobdellovibrio exovorus JSS</name>
    <dbReference type="NCBI Taxonomy" id="1184267"/>
    <lineage>
        <taxon>Bacteria</taxon>
        <taxon>Pseudomonadati</taxon>
        <taxon>Bdellovibrionota</taxon>
        <taxon>Bdellovibrionia</taxon>
        <taxon>Bdellovibrionales</taxon>
        <taxon>Pseudobdellovibrionaceae</taxon>
        <taxon>Pseudobdellovibrio</taxon>
    </lineage>
</organism>
<evidence type="ECO:0000256" key="4">
    <source>
        <dbReference type="RuleBase" id="RU004508"/>
    </source>
</evidence>
<evidence type="ECO:0000313" key="6">
    <source>
        <dbReference type="Proteomes" id="UP000012040"/>
    </source>
</evidence>
<accession>M4VB39</accession>
<dbReference type="GO" id="GO:0019180">
    <property type="term" value="F:dTDP-4-amino-4,6-dideoxygalactose transaminase activity"/>
    <property type="evidence" value="ECO:0007669"/>
    <property type="project" value="TreeGrafter"/>
</dbReference>
<evidence type="ECO:0000313" key="5">
    <source>
        <dbReference type="EMBL" id="AGH95690.1"/>
    </source>
</evidence>
<gene>
    <name evidence="5" type="ORF">A11Q_1474</name>
</gene>
<dbReference type="PANTHER" id="PTHR30244:SF34">
    <property type="entry name" value="DTDP-4-AMINO-4,6-DIDEOXYGALACTOSE TRANSAMINASE"/>
    <property type="match status" value="1"/>
</dbReference>
<dbReference type="PANTHER" id="PTHR30244">
    <property type="entry name" value="TRANSAMINASE"/>
    <property type="match status" value="1"/>
</dbReference>
<dbReference type="PIRSF" id="PIRSF000390">
    <property type="entry name" value="PLP_StrS"/>
    <property type="match status" value="1"/>
</dbReference>
<dbReference type="eggNOG" id="COG0399">
    <property type="taxonomic scope" value="Bacteria"/>
</dbReference>
<comment type="similarity">
    <text evidence="1 4">Belongs to the DegT/DnrJ/EryC1 family.</text>
</comment>
<sequence length="397" mass="44267">MPRRNTLFFVLDIISHYYAAMTIPFNIPPHSENALKYIENSFRGSKLSGDGDYNKKCVHWLNNYFKSKLSVVTPSCTSALEMSMLLADIGPGDEVILPSYTFSSTANAVVIFGAIPVFVDIEPDTMNISPAEIKKAITPKTKMIMPVHYAGVGCKMDEIMAIAQEHSLIVVEDAAQGMLASYKNKPLGAIGHMSAVSFHDTKNIVCGEGGCLVINDDKFLARAEIIRDKGTNRQKFLNGQVDKYTWVDKGSSYLISEVTAAFLLAQLEDSQQITLPRLSAWATYHNGLKQIEEKGHLKRMSIPKECLGNAHIYYILLNSQDDRNKLAQFLKNEGIMTTSHYVPLHSAPAGRSFGRFVGDMNITDDLSNRLLRLPMHSHLKNEDTLTVVNKINLFFQN</sequence>
<dbReference type="GO" id="GO:0000271">
    <property type="term" value="P:polysaccharide biosynthetic process"/>
    <property type="evidence" value="ECO:0007669"/>
    <property type="project" value="TreeGrafter"/>
</dbReference>
<dbReference type="InterPro" id="IPR012749">
    <property type="entry name" value="WecE-like"/>
</dbReference>
<name>M4VB39_9BACT</name>
<dbReference type="NCBIfam" id="NF008687">
    <property type="entry name" value="PRK11706.1"/>
    <property type="match status" value="1"/>
</dbReference>
<dbReference type="InterPro" id="IPR015424">
    <property type="entry name" value="PyrdxlP-dep_Trfase"/>
</dbReference>
<keyword evidence="3 4" id="KW-0663">Pyridoxal phosphate</keyword>
<evidence type="ECO:0000256" key="1">
    <source>
        <dbReference type="ARBA" id="ARBA00037999"/>
    </source>
</evidence>
<dbReference type="Gene3D" id="3.90.1150.10">
    <property type="entry name" value="Aspartate Aminotransferase, domain 1"/>
    <property type="match status" value="1"/>
</dbReference>
<dbReference type="STRING" id="1184267.A11Q_1474"/>
<dbReference type="AlphaFoldDB" id="M4VB39"/>
<dbReference type="InterPro" id="IPR015421">
    <property type="entry name" value="PyrdxlP-dep_Trfase_major"/>
</dbReference>
<evidence type="ECO:0000256" key="3">
    <source>
        <dbReference type="PIRSR" id="PIRSR000390-2"/>
    </source>
</evidence>
<dbReference type="PATRIC" id="fig|1184267.3.peg.1491"/>